<keyword evidence="4" id="KW-1185">Reference proteome</keyword>
<dbReference type="InterPro" id="IPR036397">
    <property type="entry name" value="RNaseH_sf"/>
</dbReference>
<name>A0A1D1VCF8_RAMVA</name>
<dbReference type="EMBL" id="BDGG01000003">
    <property type="protein sequence ID" value="GAU96188.1"/>
    <property type="molecule type" value="Genomic_DNA"/>
</dbReference>
<dbReference type="PANTHER" id="PTHR33939">
    <property type="entry name" value="PROTEIN CBG22215"/>
    <property type="match status" value="1"/>
</dbReference>
<gene>
    <name evidence="3" type="primary">RvY_07671-1</name>
    <name evidence="3" type="synonym">RvY_07671.1</name>
    <name evidence="3" type="ORF">RvY_07671</name>
</gene>
<feature type="region of interest" description="Disordered" evidence="1">
    <location>
        <begin position="457"/>
        <end position="484"/>
    </location>
</feature>
<feature type="domain" description="Winged helix-turn helix" evidence="2">
    <location>
        <begin position="138"/>
        <end position="164"/>
    </location>
</feature>
<organism evidence="3 4">
    <name type="scientific">Ramazzottius varieornatus</name>
    <name type="common">Water bear</name>
    <name type="synonym">Tardigrade</name>
    <dbReference type="NCBI Taxonomy" id="947166"/>
    <lineage>
        <taxon>Eukaryota</taxon>
        <taxon>Metazoa</taxon>
        <taxon>Ecdysozoa</taxon>
        <taxon>Tardigrada</taxon>
        <taxon>Eutardigrada</taxon>
        <taxon>Parachela</taxon>
        <taxon>Hypsibioidea</taxon>
        <taxon>Ramazzottiidae</taxon>
        <taxon>Ramazzottius</taxon>
    </lineage>
</organism>
<proteinExistence type="predicted"/>
<dbReference type="InterPro" id="IPR025959">
    <property type="entry name" value="Winged_HTH_dom"/>
</dbReference>
<dbReference type="Pfam" id="PF13592">
    <property type="entry name" value="HTH_33"/>
    <property type="match status" value="1"/>
</dbReference>
<dbReference type="OrthoDB" id="2266637at2759"/>
<dbReference type="Proteomes" id="UP000186922">
    <property type="component" value="Unassembled WGS sequence"/>
</dbReference>
<accession>A0A1D1VCF8</accession>
<dbReference type="AlphaFoldDB" id="A0A1D1VCF8"/>
<evidence type="ECO:0000259" key="2">
    <source>
        <dbReference type="Pfam" id="PF13592"/>
    </source>
</evidence>
<dbReference type="Gene3D" id="3.30.420.10">
    <property type="entry name" value="Ribonuclease H-like superfamily/Ribonuclease H"/>
    <property type="match status" value="1"/>
</dbReference>
<feature type="compositionally biased region" description="Acidic residues" evidence="1">
    <location>
        <begin position="457"/>
        <end position="474"/>
    </location>
</feature>
<protein>
    <recommendedName>
        <fullName evidence="2">Winged helix-turn helix domain-containing protein</fullName>
    </recommendedName>
</protein>
<sequence length="491" mass="56652">MSSSSSLYPVDVKHIAHLWKVLGQSFFGPNKYTLTTLAGRRKAIAHLCQRSPRTIQNITTSWDSITGPPSGTAVESNTVPEDDVNETLDPVVEAEEMEGVAGVGRHLLKESEYGKIRAIIHREYKSKIHITVESLLPLVEEEVGVEVSKSTMYRVLRRMGFRYQDRSTKHLFGDPSLKVRRTRYIRAVRQFRQKNALITFLDETWLNEDYQFRKDKTNGTAEILCEDCGQSHPSGSGKRLVISDVVTDRGFVPECGLIWEASKHTGDYHGNFNYQDYEKFMKEVVVPGLKEFARLHGYDTVVIVVNNASYHSRLMPQFRRPKRVKKEIQHWLNDHRIEFGARELVAELWQKVTDFLKNHVGDRYYMNDYLKTEEGIETVRLPPYHCDSNPIEECWARRKGYVAKQNTTRKLPDLIKLWEESADIFKPEDFPKLFAHCIKLEDDYWDIDTKEDRIEAVGDEQADEDVAEEGGDLEPLDHDLDGDNDLALLPF</sequence>
<evidence type="ECO:0000313" key="3">
    <source>
        <dbReference type="EMBL" id="GAU96188.1"/>
    </source>
</evidence>
<comment type="caution">
    <text evidence="3">The sequence shown here is derived from an EMBL/GenBank/DDBJ whole genome shotgun (WGS) entry which is preliminary data.</text>
</comment>
<evidence type="ECO:0000256" key="1">
    <source>
        <dbReference type="SAM" id="MobiDB-lite"/>
    </source>
</evidence>
<dbReference type="PANTHER" id="PTHR33939:SF1">
    <property type="entry name" value="DUF4371 DOMAIN-CONTAINING PROTEIN"/>
    <property type="match status" value="1"/>
</dbReference>
<evidence type="ECO:0000313" key="4">
    <source>
        <dbReference type="Proteomes" id="UP000186922"/>
    </source>
</evidence>
<reference evidence="3 4" key="1">
    <citation type="journal article" date="2016" name="Nat. Commun.">
        <title>Extremotolerant tardigrade genome and improved radiotolerance of human cultured cells by tardigrade-unique protein.</title>
        <authorList>
            <person name="Hashimoto T."/>
            <person name="Horikawa D.D."/>
            <person name="Saito Y."/>
            <person name="Kuwahara H."/>
            <person name="Kozuka-Hata H."/>
            <person name="Shin-I T."/>
            <person name="Minakuchi Y."/>
            <person name="Ohishi K."/>
            <person name="Motoyama A."/>
            <person name="Aizu T."/>
            <person name="Enomoto A."/>
            <person name="Kondo K."/>
            <person name="Tanaka S."/>
            <person name="Hara Y."/>
            <person name="Koshikawa S."/>
            <person name="Sagara H."/>
            <person name="Miura T."/>
            <person name="Yokobori S."/>
            <person name="Miyagawa K."/>
            <person name="Suzuki Y."/>
            <person name="Kubo T."/>
            <person name="Oyama M."/>
            <person name="Kohara Y."/>
            <person name="Fujiyama A."/>
            <person name="Arakawa K."/>
            <person name="Katayama T."/>
            <person name="Toyoda A."/>
            <person name="Kunieda T."/>
        </authorList>
    </citation>
    <scope>NUCLEOTIDE SEQUENCE [LARGE SCALE GENOMIC DNA]</scope>
    <source>
        <strain evidence="3 4">YOKOZUNA-1</strain>
    </source>
</reference>
<dbReference type="GO" id="GO:0003676">
    <property type="term" value="F:nucleic acid binding"/>
    <property type="evidence" value="ECO:0007669"/>
    <property type="project" value="InterPro"/>
</dbReference>